<dbReference type="Pfam" id="PF02465">
    <property type="entry name" value="FliD_N"/>
    <property type="match status" value="1"/>
</dbReference>
<comment type="subcellular location">
    <subcellularLocation>
        <location evidence="5">Secreted</location>
    </subcellularLocation>
    <subcellularLocation>
        <location evidence="5">Bacterial flagellum</location>
    </subcellularLocation>
</comment>
<dbReference type="InterPro" id="IPR040026">
    <property type="entry name" value="FliD"/>
</dbReference>
<keyword evidence="8" id="KW-0966">Cell projection</keyword>
<evidence type="ECO:0000313" key="9">
    <source>
        <dbReference type="Proteomes" id="UP000295416"/>
    </source>
</evidence>
<name>A0A4R2NVB8_9BACL</name>
<dbReference type="GO" id="GO:0007155">
    <property type="term" value="P:cell adhesion"/>
    <property type="evidence" value="ECO:0007669"/>
    <property type="project" value="InterPro"/>
</dbReference>
<dbReference type="RefSeq" id="WP_243647071.1">
    <property type="nucleotide sequence ID" value="NZ_SLXK01000020.1"/>
</dbReference>
<keyword evidence="3" id="KW-0175">Coiled coil</keyword>
<dbReference type="PANTHER" id="PTHR30288">
    <property type="entry name" value="FLAGELLAR CAP/ASSEMBLY PROTEIN FLID"/>
    <property type="match status" value="1"/>
</dbReference>
<evidence type="ECO:0000256" key="4">
    <source>
        <dbReference type="ARBA" id="ARBA00023143"/>
    </source>
</evidence>
<evidence type="ECO:0000256" key="2">
    <source>
        <dbReference type="ARBA" id="ARBA00011255"/>
    </source>
</evidence>
<evidence type="ECO:0000256" key="3">
    <source>
        <dbReference type="ARBA" id="ARBA00023054"/>
    </source>
</evidence>
<evidence type="ECO:0000259" key="6">
    <source>
        <dbReference type="Pfam" id="PF02465"/>
    </source>
</evidence>
<dbReference type="InterPro" id="IPR003481">
    <property type="entry name" value="FliD_N"/>
</dbReference>
<feature type="domain" description="Flagellar hook-associated protein 2 C-terminal" evidence="7">
    <location>
        <begin position="232"/>
        <end position="494"/>
    </location>
</feature>
<proteinExistence type="inferred from homology"/>
<protein>
    <recommendedName>
        <fullName evidence="5">Flagellar hook-associated protein 2</fullName>
        <shortName evidence="5">HAP2</shortName>
    </recommendedName>
    <alternativeName>
        <fullName evidence="5">Flagellar cap protein</fullName>
    </alternativeName>
</protein>
<organism evidence="8 9">
    <name type="scientific">Scopulibacillus darangshiensis</name>
    <dbReference type="NCBI Taxonomy" id="442528"/>
    <lineage>
        <taxon>Bacteria</taxon>
        <taxon>Bacillati</taxon>
        <taxon>Bacillota</taxon>
        <taxon>Bacilli</taxon>
        <taxon>Bacillales</taxon>
        <taxon>Sporolactobacillaceae</taxon>
        <taxon>Scopulibacillus</taxon>
    </lineage>
</organism>
<comment type="function">
    <text evidence="5">Required for morphogenesis and for the elongation of the flagellar filament by facilitating polymerization of the flagellin monomers at the tip of growing filament. Forms a capping structure, which prevents flagellin subunits (transported through the central channel of the flagellum) from leaking out without polymerization at the distal end.</text>
</comment>
<dbReference type="GO" id="GO:0005576">
    <property type="term" value="C:extracellular region"/>
    <property type="evidence" value="ECO:0007669"/>
    <property type="project" value="UniProtKB-SubCell"/>
</dbReference>
<comment type="similarity">
    <text evidence="1 5">Belongs to the FliD family.</text>
</comment>
<evidence type="ECO:0000259" key="7">
    <source>
        <dbReference type="Pfam" id="PF07195"/>
    </source>
</evidence>
<reference evidence="8 9" key="1">
    <citation type="submission" date="2019-03" db="EMBL/GenBank/DDBJ databases">
        <title>Genomic Encyclopedia of Type Strains, Phase IV (KMG-IV): sequencing the most valuable type-strain genomes for metagenomic binning, comparative biology and taxonomic classification.</title>
        <authorList>
            <person name="Goeker M."/>
        </authorList>
    </citation>
    <scope>NUCLEOTIDE SEQUENCE [LARGE SCALE GENOMIC DNA]</scope>
    <source>
        <strain evidence="8 9">DSM 19377</strain>
    </source>
</reference>
<dbReference type="Pfam" id="PF07195">
    <property type="entry name" value="FliD_C"/>
    <property type="match status" value="1"/>
</dbReference>
<comment type="subunit">
    <text evidence="2 5">Homopentamer.</text>
</comment>
<comment type="caution">
    <text evidence="8">The sequence shown here is derived from an EMBL/GenBank/DDBJ whole genome shotgun (WGS) entry which is preliminary data.</text>
</comment>
<dbReference type="EMBL" id="SLXK01000020">
    <property type="protein sequence ID" value="TCP26033.1"/>
    <property type="molecule type" value="Genomic_DNA"/>
</dbReference>
<feature type="domain" description="Flagellar hook-associated protein 2 N-terminal" evidence="6">
    <location>
        <begin position="13"/>
        <end position="107"/>
    </location>
</feature>
<dbReference type="NCBIfam" id="NF005833">
    <property type="entry name" value="PRK07737.1"/>
    <property type="match status" value="1"/>
</dbReference>
<dbReference type="GO" id="GO:0071973">
    <property type="term" value="P:bacterial-type flagellum-dependent cell motility"/>
    <property type="evidence" value="ECO:0007669"/>
    <property type="project" value="TreeGrafter"/>
</dbReference>
<gene>
    <name evidence="8" type="ORF">EV207_12067</name>
</gene>
<dbReference type="PANTHER" id="PTHR30288:SF0">
    <property type="entry name" value="FLAGELLAR HOOK-ASSOCIATED PROTEIN 2"/>
    <property type="match status" value="1"/>
</dbReference>
<dbReference type="GO" id="GO:0009421">
    <property type="term" value="C:bacterial-type flagellum filament cap"/>
    <property type="evidence" value="ECO:0007669"/>
    <property type="project" value="InterPro"/>
</dbReference>
<keyword evidence="4 5" id="KW-0975">Bacterial flagellum</keyword>
<evidence type="ECO:0000313" key="8">
    <source>
        <dbReference type="EMBL" id="TCP26033.1"/>
    </source>
</evidence>
<evidence type="ECO:0000256" key="1">
    <source>
        <dbReference type="ARBA" id="ARBA00009764"/>
    </source>
</evidence>
<evidence type="ECO:0000256" key="5">
    <source>
        <dbReference type="RuleBase" id="RU362066"/>
    </source>
</evidence>
<accession>A0A4R2NVB8</accession>
<keyword evidence="9" id="KW-1185">Reference proteome</keyword>
<dbReference type="AlphaFoldDB" id="A0A4R2NVB8"/>
<keyword evidence="8" id="KW-0282">Flagellum</keyword>
<keyword evidence="5" id="KW-0964">Secreted</keyword>
<sequence>MINNDLRISGLASGMDIDSIVKKLMKAENIPLDKMKQDKQILEWQRDHYRDINKLLLDLKTKAFDMSLQGSYLTKLASSTNESKVTATAGSNAGNATYTMSDALLATSAHNQSIGVITKDGFDPDKSLADMKSFLNDGSTLSEDFTMTTFDQNGQPKSETFNVDPSKSLNDIFKKINDSDLGVNAFYDSATKVVSITRTDTGDMNANGSEMAFSGDFLTATLGLDSSKEEGGTDAQFTLNGLATHRHSNTFTVNGVTFNLKGNMAAGEQASINTTNDVDTVFTKIKDFVDKYNEVIEKVNDKLAEKRYRDYNPLTDAQKKDMDEKDIELWNEKAQSGLLSHDNMLSSALRKMRMNFYNPVKGVSDSGFDQLAEIGIKVSSSYRDNGKLEIDEAKLKQALSENPQAVKELFTATGESDDRQGIAQRLDQTVKDAMIGIEQKAGKSTMTDTQYFIGKRLDNMDDRIDAFQDHLTDVENRYYRQFTAMEQAIQRANQQAAYLANQFGGGQ</sequence>
<keyword evidence="8" id="KW-0969">Cilium</keyword>
<dbReference type="GO" id="GO:0009424">
    <property type="term" value="C:bacterial-type flagellum hook"/>
    <property type="evidence" value="ECO:0007669"/>
    <property type="project" value="UniProtKB-UniRule"/>
</dbReference>
<dbReference type="Proteomes" id="UP000295416">
    <property type="component" value="Unassembled WGS sequence"/>
</dbReference>
<dbReference type="InterPro" id="IPR010809">
    <property type="entry name" value="FliD_C"/>
</dbReference>